<protein>
    <submittedName>
        <fullName evidence="3">AAA family ATPase</fullName>
    </submittedName>
</protein>
<dbReference type="PANTHER" id="PTHR32182:SF0">
    <property type="entry name" value="DNA REPLICATION AND REPAIR PROTEIN RECF"/>
    <property type="match status" value="1"/>
</dbReference>
<reference evidence="3 4" key="1">
    <citation type="submission" date="2024-03" db="EMBL/GenBank/DDBJ databases">
        <title>Community enrichment and isolation of bacterial strains for fucoidan degradation.</title>
        <authorList>
            <person name="Sichert A."/>
        </authorList>
    </citation>
    <scope>NUCLEOTIDE SEQUENCE [LARGE SCALE GENOMIC DNA]</scope>
    <source>
        <strain evidence="3 4">AS26</strain>
    </source>
</reference>
<feature type="domain" description="Protein CR006 P-loop" evidence="2">
    <location>
        <begin position="24"/>
        <end position="766"/>
    </location>
</feature>
<keyword evidence="4" id="KW-1185">Reference proteome</keyword>
<evidence type="ECO:0000313" key="4">
    <source>
        <dbReference type="Proteomes" id="UP001457661"/>
    </source>
</evidence>
<evidence type="ECO:0000256" key="1">
    <source>
        <dbReference type="SAM" id="Coils"/>
    </source>
</evidence>
<dbReference type="EMBL" id="JBBMQX010000001">
    <property type="protein sequence ID" value="MEM5530911.1"/>
    <property type="molecule type" value="Genomic_DNA"/>
</dbReference>
<sequence length="791" mass="91017">MFKKIKSITNMAVYKSFDWDRTVKEPNNRIAEFKSVNIIYGRNYSGKTTLSRVFRACETGVISDKYTNPSFSIELDDGTEFNNENTPFAGAKVRVFNEDFVRDNLNFISNPDEGISSFAILGDDNNRIEKAIEAKELEVGSFEENTGLNAVKKQESQSYFKAKGAVSAAESSLESKIKDKANKKGTGIKHNALYGEANYNAVKLNRDIQVVIKPSYVQLTESEVHEKTTLLKEDTKPSIPSFTSLNLNYANLQVKTQEAIERKISMANPIKKLVENNILENWVRNGRLQHEGKRSTCGFCGSLLSPDLYKTLDNHFNKESEELRINLEKLIKEIDQEITNIPIFLSIDNNLFYSTYRTKLDEIKEQFRINSLQYIENLKHYKKVLKKRLTDIFKPIEFIEKKDVSSLIETALVELQETITSSNEFTNSLSSKKLKAKENLRLNEVYLFLQNIKYQDELKKISDLKTTEAVCVKSNAEAHSEVKRVEDEIRALKSELKDETKGADRVNEYLNDFFGHKEISLSSIESADGYRFEVIRHGIKAHHLSEGECSLVAFCYFMAKLEDIDTKGEKPIVYIDDPISSLDNNHIFFVFGLINSEIVNSGAFSQLFISTHNLDFLKYLKRLLPRDINGNDLERRYFIVERNEQESNIRLMPKYLKSYVTEFNYLFHQVFKCANAPDIAASDEHDCYYNYANSARKFLEAFLYFKYPNANEKDQSKLVKFFGGDVRSKILIERITNEYSHLAGVFERSITPVEIPEMKTSAQFILNKINEKDPEQYNSLLESIGNPEVHF</sequence>
<comment type="caution">
    <text evidence="3">The sequence shown here is derived from an EMBL/GenBank/DDBJ whole genome shotgun (WGS) entry which is preliminary data.</text>
</comment>
<dbReference type="SUPFAM" id="SSF52540">
    <property type="entry name" value="P-loop containing nucleoside triphosphate hydrolases"/>
    <property type="match status" value="1"/>
</dbReference>
<evidence type="ECO:0000259" key="2">
    <source>
        <dbReference type="Pfam" id="PF13166"/>
    </source>
</evidence>
<evidence type="ECO:0000313" key="3">
    <source>
        <dbReference type="EMBL" id="MEM5530911.1"/>
    </source>
</evidence>
<accession>A0ABU9TC28</accession>
<proteinExistence type="predicted"/>
<dbReference type="PANTHER" id="PTHR32182">
    <property type="entry name" value="DNA REPLICATION AND REPAIR PROTEIN RECF"/>
    <property type="match status" value="1"/>
</dbReference>
<dbReference type="RefSeq" id="WP_342878853.1">
    <property type="nucleotide sequence ID" value="NZ_JBBMQX010000001.1"/>
</dbReference>
<dbReference type="Gene3D" id="3.40.50.300">
    <property type="entry name" value="P-loop containing nucleotide triphosphate hydrolases"/>
    <property type="match status" value="1"/>
</dbReference>
<gene>
    <name evidence="3" type="ORF">WNY57_00585</name>
</gene>
<dbReference type="InterPro" id="IPR027417">
    <property type="entry name" value="P-loop_NTPase"/>
</dbReference>
<name>A0ABU9TC28_9GAMM</name>
<keyword evidence="1" id="KW-0175">Coiled coil</keyword>
<organism evidence="3 4">
    <name type="scientific">Pseudoalteromonas arctica</name>
    <dbReference type="NCBI Taxonomy" id="394751"/>
    <lineage>
        <taxon>Bacteria</taxon>
        <taxon>Pseudomonadati</taxon>
        <taxon>Pseudomonadota</taxon>
        <taxon>Gammaproteobacteria</taxon>
        <taxon>Alteromonadales</taxon>
        <taxon>Pseudoalteromonadaceae</taxon>
        <taxon>Pseudoalteromonas</taxon>
    </lineage>
</organism>
<feature type="coiled-coil region" evidence="1">
    <location>
        <begin position="475"/>
        <end position="502"/>
    </location>
</feature>
<dbReference type="Pfam" id="PF13166">
    <property type="entry name" value="AAA_13"/>
    <property type="match status" value="1"/>
</dbReference>
<dbReference type="Proteomes" id="UP001457661">
    <property type="component" value="Unassembled WGS sequence"/>
</dbReference>
<dbReference type="InterPro" id="IPR026866">
    <property type="entry name" value="CR006_AAA"/>
</dbReference>